<dbReference type="InterPro" id="IPR009464">
    <property type="entry name" value="PCAF_N"/>
</dbReference>
<feature type="region of interest" description="Disordered" evidence="16">
    <location>
        <begin position="1"/>
        <end position="20"/>
    </location>
</feature>
<keyword evidence="10" id="KW-0804">Transcription</keyword>
<keyword evidence="5" id="KW-0808">Transferase</keyword>
<evidence type="ECO:0000259" key="17">
    <source>
        <dbReference type="PROSITE" id="PS50014"/>
    </source>
</evidence>
<keyword evidence="9" id="KW-0010">Activator</keyword>
<comment type="similarity">
    <text evidence="3">Belongs to the acetyltransferase family. GCN5 subfamily.</text>
</comment>
<dbReference type="Pfam" id="PF00583">
    <property type="entry name" value="Acetyltransf_1"/>
    <property type="match status" value="1"/>
</dbReference>
<dbReference type="GO" id="GO:0140672">
    <property type="term" value="C:ATAC complex"/>
    <property type="evidence" value="ECO:0007669"/>
    <property type="project" value="TreeGrafter"/>
</dbReference>
<keyword evidence="6" id="KW-0156">Chromatin regulator</keyword>
<comment type="caution">
    <text evidence="19">The sequence shown here is derived from an EMBL/GenBank/DDBJ whole genome shotgun (WGS) entry which is preliminary data.</text>
</comment>
<dbReference type="PROSITE" id="PS00633">
    <property type="entry name" value="BROMODOMAIN_1"/>
    <property type="match status" value="1"/>
</dbReference>
<feature type="compositionally biased region" description="Polar residues" evidence="16">
    <location>
        <begin position="1"/>
        <end position="14"/>
    </location>
</feature>
<organism evidence="19 20">
    <name type="scientific">Zophobas morio</name>
    <dbReference type="NCBI Taxonomy" id="2755281"/>
    <lineage>
        <taxon>Eukaryota</taxon>
        <taxon>Metazoa</taxon>
        <taxon>Ecdysozoa</taxon>
        <taxon>Arthropoda</taxon>
        <taxon>Hexapoda</taxon>
        <taxon>Insecta</taxon>
        <taxon>Pterygota</taxon>
        <taxon>Neoptera</taxon>
        <taxon>Endopterygota</taxon>
        <taxon>Coleoptera</taxon>
        <taxon>Polyphaga</taxon>
        <taxon>Cucujiformia</taxon>
        <taxon>Tenebrionidae</taxon>
        <taxon>Zophobas</taxon>
    </lineage>
</organism>
<dbReference type="Gene3D" id="3.40.630.30">
    <property type="match status" value="1"/>
</dbReference>
<dbReference type="CDD" id="cd05509">
    <property type="entry name" value="Bromo_gcn5_like"/>
    <property type="match status" value="1"/>
</dbReference>
<dbReference type="PRINTS" id="PR00503">
    <property type="entry name" value="BROMODOMAIN"/>
</dbReference>
<dbReference type="InterPro" id="IPR001487">
    <property type="entry name" value="Bromodomain"/>
</dbReference>
<dbReference type="SUPFAM" id="SSF47370">
    <property type="entry name" value="Bromodomain"/>
    <property type="match status" value="1"/>
</dbReference>
<dbReference type="PANTHER" id="PTHR45750:SF3">
    <property type="entry name" value="HISTONE ACETYLTRANSFERASE"/>
    <property type="match status" value="1"/>
</dbReference>
<dbReference type="Gene3D" id="1.20.920.10">
    <property type="entry name" value="Bromodomain-like"/>
    <property type="match status" value="1"/>
</dbReference>
<dbReference type="GO" id="GO:0005813">
    <property type="term" value="C:centrosome"/>
    <property type="evidence" value="ECO:0007669"/>
    <property type="project" value="UniProtKB-SubCell"/>
</dbReference>
<comment type="subcellular location">
    <subcellularLocation>
        <location evidence="2">Cytoplasm</location>
        <location evidence="2">Cytoskeleton</location>
        <location evidence="2">Microtubule organizing center</location>
        <location evidence="2">Centrosome</location>
    </subcellularLocation>
    <subcellularLocation>
        <location evidence="1">Nucleus</location>
    </subcellularLocation>
</comment>
<dbReference type="SMART" id="SM00297">
    <property type="entry name" value="BROMO"/>
    <property type="match status" value="1"/>
</dbReference>
<dbReference type="Pfam" id="PF00439">
    <property type="entry name" value="Bromodomain"/>
    <property type="match status" value="1"/>
</dbReference>
<accession>A0AA38IFJ4</accession>
<dbReference type="CDD" id="cd04301">
    <property type="entry name" value="NAT_SF"/>
    <property type="match status" value="1"/>
</dbReference>
<dbReference type="PROSITE" id="PS51186">
    <property type="entry name" value="GNAT"/>
    <property type="match status" value="1"/>
</dbReference>
<evidence type="ECO:0000256" key="2">
    <source>
        <dbReference type="ARBA" id="ARBA00004300"/>
    </source>
</evidence>
<dbReference type="AlphaFoldDB" id="A0AA38IFJ4"/>
<evidence type="ECO:0000256" key="6">
    <source>
        <dbReference type="ARBA" id="ARBA00022853"/>
    </source>
</evidence>
<dbReference type="GO" id="GO:0005634">
    <property type="term" value="C:nucleus"/>
    <property type="evidence" value="ECO:0007669"/>
    <property type="project" value="UniProtKB-SubCell"/>
</dbReference>
<feature type="domain" description="N-acetyltransferase" evidence="18">
    <location>
        <begin position="465"/>
        <end position="611"/>
    </location>
</feature>
<evidence type="ECO:0000256" key="12">
    <source>
        <dbReference type="ARBA" id="ARBA00023242"/>
    </source>
</evidence>
<evidence type="ECO:0000313" key="20">
    <source>
        <dbReference type="Proteomes" id="UP001168821"/>
    </source>
</evidence>
<keyword evidence="7" id="KW-0805">Transcription regulation</keyword>
<reference evidence="19" key="1">
    <citation type="journal article" date="2023" name="G3 (Bethesda)">
        <title>Whole genome assemblies of Zophobas morio and Tenebrio molitor.</title>
        <authorList>
            <person name="Kaur S."/>
            <person name="Stinson S.A."/>
            <person name="diCenzo G.C."/>
        </authorList>
    </citation>
    <scope>NUCLEOTIDE SEQUENCE</scope>
    <source>
        <strain evidence="19">QUZm001</strain>
    </source>
</reference>
<dbReference type="EC" id="2.3.1.48" evidence="4"/>
<keyword evidence="20" id="KW-1185">Reference proteome</keyword>
<comment type="catalytic activity">
    <reaction evidence="14">
        <text>L-lysyl-[histone] + acetyl-CoA = N(6)-acetyl-L-lysyl-[histone] + CoA + H(+)</text>
        <dbReference type="Rhea" id="RHEA:21992"/>
        <dbReference type="Rhea" id="RHEA-COMP:9845"/>
        <dbReference type="Rhea" id="RHEA-COMP:11338"/>
        <dbReference type="ChEBI" id="CHEBI:15378"/>
        <dbReference type="ChEBI" id="CHEBI:29969"/>
        <dbReference type="ChEBI" id="CHEBI:57287"/>
        <dbReference type="ChEBI" id="CHEBI:57288"/>
        <dbReference type="ChEBI" id="CHEBI:61930"/>
        <dbReference type="EC" id="2.3.1.48"/>
    </reaction>
    <physiologicalReaction direction="left-to-right" evidence="14">
        <dbReference type="Rhea" id="RHEA:21993"/>
    </physiologicalReaction>
</comment>
<evidence type="ECO:0000256" key="5">
    <source>
        <dbReference type="ARBA" id="ARBA00022679"/>
    </source>
</evidence>
<dbReference type="PROSITE" id="PS50014">
    <property type="entry name" value="BROMODOMAIN_2"/>
    <property type="match status" value="1"/>
</dbReference>
<evidence type="ECO:0000256" key="13">
    <source>
        <dbReference type="ARBA" id="ARBA00023315"/>
    </source>
</evidence>
<dbReference type="InterPro" id="IPR000182">
    <property type="entry name" value="GNAT_dom"/>
</dbReference>
<keyword evidence="11" id="KW-0963">Cytoplasm</keyword>
<evidence type="ECO:0000256" key="14">
    <source>
        <dbReference type="ARBA" id="ARBA00048940"/>
    </source>
</evidence>
<evidence type="ECO:0000256" key="16">
    <source>
        <dbReference type="SAM" id="MobiDB-lite"/>
    </source>
</evidence>
<dbReference type="FunFam" id="3.40.630.30:FF:000004">
    <property type="entry name" value="Histone acetyltransferase KAT2A"/>
    <property type="match status" value="1"/>
</dbReference>
<gene>
    <name evidence="19" type="ORF">Zmor_012480</name>
</gene>
<dbReference type="SUPFAM" id="SSF55729">
    <property type="entry name" value="Acyl-CoA N-acyltransferases (Nat)"/>
    <property type="match status" value="1"/>
</dbReference>
<evidence type="ECO:0000313" key="19">
    <source>
        <dbReference type="EMBL" id="KAJ3653216.1"/>
    </source>
</evidence>
<evidence type="ECO:0000256" key="8">
    <source>
        <dbReference type="ARBA" id="ARBA00023117"/>
    </source>
</evidence>
<evidence type="ECO:0000259" key="18">
    <source>
        <dbReference type="PROSITE" id="PS51186"/>
    </source>
</evidence>
<evidence type="ECO:0000256" key="3">
    <source>
        <dbReference type="ARBA" id="ARBA00008607"/>
    </source>
</evidence>
<dbReference type="GO" id="GO:0045944">
    <property type="term" value="P:positive regulation of transcription by RNA polymerase II"/>
    <property type="evidence" value="ECO:0007669"/>
    <property type="project" value="TreeGrafter"/>
</dbReference>
<evidence type="ECO:0000256" key="10">
    <source>
        <dbReference type="ARBA" id="ARBA00023163"/>
    </source>
</evidence>
<dbReference type="InterPro" id="IPR036427">
    <property type="entry name" value="Bromodomain-like_sf"/>
</dbReference>
<dbReference type="InterPro" id="IPR018359">
    <property type="entry name" value="Bromodomain_CS"/>
</dbReference>
<evidence type="ECO:0000256" key="9">
    <source>
        <dbReference type="ARBA" id="ARBA00023159"/>
    </source>
</evidence>
<sequence length="797" mass="92383">MADQNQFNVSSSNHEQGDGSATAALTKIHAANPSHITTKSSQPASRQTNLQRIQQKKQAVLAFPYSKKLLKLAIYSKCQGENCNCTGWKKTESAIQELTFSDPCRCEHALEAHISHLRCKTEDDLNRLLRMVVDIDNMGTAMSREENMDTKKVYTYLFHLLRKCILTLDTPIVESSLGQPPFEQPCIHKAVTNLLVYKFSHLAQQEWKTMCEVARILLHCLNTWEFPSPSSQKHIVSQEEASVYKMEHTRWLVFCNVPTFCDSLKHYDTTMVFGRTLLRAVFKYMKKQIMDQFNRERDKMPQERRVMLLTHFPPFLNQLDEEIYAQDSPIWDPEFKHGPSTHFQPLLESGKIKTNAVLAKRGSNEVDKSIALNEKDGFLYASKTSRSCEGQGREAKRKRLAQDEHFEDISMETVAQIIATIDDPNYMTGPDLIFSENAPATDEAPKLEEKRKVIEMHVIGNSLTETVSKETMLWFIGLQNVFSHQLPRMPIEYITQLLFDPKHRTIALIKENRPIGGICFRPFETQGFTEIVFCAVTFSEQIKGYGTHLMNHLKDYHIRKGILHFLTFADENAIGYFERQGFSKDIKLNRSIYQGYIKDYEGATLMHCELNPKIIYTEFTSVVRRQKKFVKQLIYQQQRNVSKVHPGLTFFKEGVKNIPIESIPGLQETGWKPAARATRGAQQLEESQDIEILADMLKNVLVAVKNHEDSWPFRLPVDKNEVPDYYDHIKYPMDLKTMAERLKSRYYVSRRLFIADMMRIFRNCKIYNSPETEYYQCAVNLQQYFQTKMKEVGLWDK</sequence>
<protein>
    <recommendedName>
        <fullName evidence="4">histone acetyltransferase</fullName>
        <ecNumber evidence="4">2.3.1.48</ecNumber>
    </recommendedName>
</protein>
<dbReference type="InterPro" id="IPR037800">
    <property type="entry name" value="GCN5"/>
</dbReference>
<dbReference type="Proteomes" id="UP001168821">
    <property type="component" value="Unassembled WGS sequence"/>
</dbReference>
<keyword evidence="8 15" id="KW-0103">Bromodomain</keyword>
<dbReference type="GO" id="GO:0043992">
    <property type="term" value="F:histone H3K9 acetyltransferase activity"/>
    <property type="evidence" value="ECO:0007669"/>
    <property type="project" value="UniProtKB-ARBA"/>
</dbReference>
<dbReference type="InterPro" id="IPR016181">
    <property type="entry name" value="Acyl_CoA_acyltransferase"/>
</dbReference>
<evidence type="ECO:0000256" key="7">
    <source>
        <dbReference type="ARBA" id="ARBA00023015"/>
    </source>
</evidence>
<evidence type="ECO:0000256" key="1">
    <source>
        <dbReference type="ARBA" id="ARBA00004123"/>
    </source>
</evidence>
<dbReference type="Pfam" id="PF06466">
    <property type="entry name" value="PCAF_N"/>
    <property type="match status" value="1"/>
</dbReference>
<keyword evidence="12" id="KW-0539">Nucleus</keyword>
<dbReference type="PANTHER" id="PTHR45750">
    <property type="entry name" value="GH11602P"/>
    <property type="match status" value="1"/>
</dbReference>
<evidence type="ECO:0000256" key="15">
    <source>
        <dbReference type="PROSITE-ProRule" id="PRU00035"/>
    </source>
</evidence>
<evidence type="ECO:0000256" key="4">
    <source>
        <dbReference type="ARBA" id="ARBA00013184"/>
    </source>
</evidence>
<keyword evidence="13" id="KW-0012">Acyltransferase</keyword>
<evidence type="ECO:0000256" key="11">
    <source>
        <dbReference type="ARBA" id="ARBA00023212"/>
    </source>
</evidence>
<dbReference type="EMBL" id="JALNTZ010000004">
    <property type="protein sequence ID" value="KAJ3653216.1"/>
    <property type="molecule type" value="Genomic_DNA"/>
</dbReference>
<feature type="domain" description="Bromo" evidence="17">
    <location>
        <begin position="705"/>
        <end position="775"/>
    </location>
</feature>
<name>A0AA38IFJ4_9CUCU</name>
<keyword evidence="11" id="KW-0206">Cytoskeleton</keyword>
<proteinExistence type="inferred from homology"/>